<dbReference type="GO" id="GO:0032968">
    <property type="term" value="P:positive regulation of transcription elongation by RNA polymerase II"/>
    <property type="evidence" value="ECO:0007669"/>
    <property type="project" value="TreeGrafter"/>
</dbReference>
<evidence type="ECO:0000313" key="7">
    <source>
        <dbReference type="EMBL" id="ELK27464.1"/>
    </source>
</evidence>
<dbReference type="Gene3D" id="3.40.50.11990">
    <property type="entry name" value="RNA polymerase II accessory factor, Cdc73 C-terminal domain"/>
    <property type="match status" value="1"/>
</dbReference>
<dbReference type="GO" id="GO:0006368">
    <property type="term" value="P:transcription elongation by RNA polymerase II"/>
    <property type="evidence" value="ECO:0007669"/>
    <property type="project" value="InterPro"/>
</dbReference>
<reference evidence="8" key="1">
    <citation type="journal article" date="2013" name="Science">
        <title>Comparative analysis of bat genomes provides insight into the evolution of flight and immunity.</title>
        <authorList>
            <person name="Zhang G."/>
            <person name="Cowled C."/>
            <person name="Shi Z."/>
            <person name="Huang Z."/>
            <person name="Bishop-Lilly K.A."/>
            <person name="Fang X."/>
            <person name="Wynne J.W."/>
            <person name="Xiong Z."/>
            <person name="Baker M.L."/>
            <person name="Zhao W."/>
            <person name="Tachedjian M."/>
            <person name="Zhu Y."/>
            <person name="Zhou P."/>
            <person name="Jiang X."/>
            <person name="Ng J."/>
            <person name="Yang L."/>
            <person name="Wu L."/>
            <person name="Xiao J."/>
            <person name="Feng Y."/>
            <person name="Chen Y."/>
            <person name="Sun X."/>
            <person name="Zhang Y."/>
            <person name="Marsh G.A."/>
            <person name="Crameri G."/>
            <person name="Broder C.C."/>
            <person name="Frey K.G."/>
            <person name="Wang L.F."/>
            <person name="Wang J."/>
        </authorList>
    </citation>
    <scope>NUCLEOTIDE SEQUENCE [LARGE SCALE GENOMIC DNA]</scope>
</reference>
<evidence type="ECO:0000256" key="2">
    <source>
        <dbReference type="ARBA" id="ARBA00010427"/>
    </source>
</evidence>
<sequence>MKRRDHLRGANAGAVVRAGADRHTWSAWAALTEVPSASVQDRELIGGKEFRPLSEMKNGSRTPIIITPATSASFITMLNAKDLLQDLTLVPWDEKKTQGCQGENETLTPRKDRVQPRGAALSLTVPAEP</sequence>
<feature type="compositionally biased region" description="Polar residues" evidence="5">
    <location>
        <begin position="98"/>
        <end position="107"/>
    </location>
</feature>
<dbReference type="InterPro" id="IPR038103">
    <property type="entry name" value="CDC73_C_sf"/>
</dbReference>
<evidence type="ECO:0000256" key="3">
    <source>
        <dbReference type="ARBA" id="ARBA00023163"/>
    </source>
</evidence>
<proteinExistence type="inferred from homology"/>
<dbReference type="PANTHER" id="PTHR12466">
    <property type="entry name" value="CDC73 DOMAIN PROTEIN"/>
    <property type="match status" value="1"/>
</dbReference>
<dbReference type="GO" id="GO:0016593">
    <property type="term" value="C:Cdc73/Paf1 complex"/>
    <property type="evidence" value="ECO:0007669"/>
    <property type="project" value="InterPro"/>
</dbReference>
<keyword evidence="3" id="KW-0804">Transcription</keyword>
<accession>L5LLW5</accession>
<evidence type="ECO:0000256" key="5">
    <source>
        <dbReference type="SAM" id="MobiDB-lite"/>
    </source>
</evidence>
<comment type="similarity">
    <text evidence="2">Belongs to the CDC73 family.</text>
</comment>
<protein>
    <submittedName>
        <fullName evidence="7">Parafibromin</fullName>
    </submittedName>
</protein>
<evidence type="ECO:0000313" key="8">
    <source>
        <dbReference type="Proteomes" id="UP000010556"/>
    </source>
</evidence>
<dbReference type="PANTHER" id="PTHR12466:SF8">
    <property type="entry name" value="PARAFIBROMIN"/>
    <property type="match status" value="1"/>
</dbReference>
<evidence type="ECO:0000259" key="6">
    <source>
        <dbReference type="Pfam" id="PF05179"/>
    </source>
</evidence>
<feature type="region of interest" description="Disordered" evidence="5">
    <location>
        <begin position="96"/>
        <end position="129"/>
    </location>
</feature>
<dbReference type="GO" id="GO:0000993">
    <property type="term" value="F:RNA polymerase II complex binding"/>
    <property type="evidence" value="ECO:0007669"/>
    <property type="project" value="TreeGrafter"/>
</dbReference>
<evidence type="ECO:0000256" key="1">
    <source>
        <dbReference type="ARBA" id="ARBA00004123"/>
    </source>
</evidence>
<keyword evidence="4" id="KW-0539">Nucleus</keyword>
<dbReference type="Pfam" id="PF05179">
    <property type="entry name" value="CDC73_C"/>
    <property type="match status" value="1"/>
</dbReference>
<dbReference type="Proteomes" id="UP000010556">
    <property type="component" value="Unassembled WGS sequence"/>
</dbReference>
<comment type="subcellular location">
    <subcellularLocation>
        <location evidence="1">Nucleus</location>
    </subcellularLocation>
</comment>
<name>L5LLW5_MYODS</name>
<keyword evidence="8" id="KW-1185">Reference proteome</keyword>
<gene>
    <name evidence="7" type="ORF">MDA_GLEAN10013970</name>
</gene>
<dbReference type="InterPro" id="IPR031336">
    <property type="entry name" value="CDC73_C"/>
</dbReference>
<evidence type="ECO:0000256" key="4">
    <source>
        <dbReference type="ARBA" id="ARBA00023242"/>
    </source>
</evidence>
<feature type="domain" description="Cell division control protein 73 C-terminal" evidence="6">
    <location>
        <begin position="60"/>
        <end position="110"/>
    </location>
</feature>
<dbReference type="InterPro" id="IPR007852">
    <property type="entry name" value="Cdc73/Parafibromin"/>
</dbReference>
<dbReference type="AlphaFoldDB" id="L5LLW5"/>
<dbReference type="EMBL" id="KB110327">
    <property type="protein sequence ID" value="ELK27464.1"/>
    <property type="molecule type" value="Genomic_DNA"/>
</dbReference>
<organism evidence="7 8">
    <name type="scientific">Myotis davidii</name>
    <name type="common">David's myotis</name>
    <dbReference type="NCBI Taxonomy" id="225400"/>
    <lineage>
        <taxon>Eukaryota</taxon>
        <taxon>Metazoa</taxon>
        <taxon>Chordata</taxon>
        <taxon>Craniata</taxon>
        <taxon>Vertebrata</taxon>
        <taxon>Euteleostomi</taxon>
        <taxon>Mammalia</taxon>
        <taxon>Eutheria</taxon>
        <taxon>Laurasiatheria</taxon>
        <taxon>Chiroptera</taxon>
        <taxon>Yangochiroptera</taxon>
        <taxon>Vespertilionidae</taxon>
        <taxon>Myotis</taxon>
    </lineage>
</organism>